<dbReference type="Pfam" id="PF05227">
    <property type="entry name" value="CHASE3"/>
    <property type="match status" value="1"/>
</dbReference>
<reference evidence="9" key="1">
    <citation type="submission" date="2020-12" db="EMBL/GenBank/DDBJ databases">
        <title>Hymenobacter sp.</title>
        <authorList>
            <person name="Kim M.K."/>
        </authorList>
    </citation>
    <scope>NUCLEOTIDE SEQUENCE [LARGE SCALE GENOMIC DNA]</scope>
    <source>
        <strain evidence="9">BT553</strain>
    </source>
</reference>
<protein>
    <submittedName>
        <fullName evidence="8">Methyl-accepting chemotaxis protein</fullName>
    </submittedName>
</protein>
<keyword evidence="5" id="KW-1133">Transmembrane helix</keyword>
<keyword evidence="5" id="KW-0812">Transmembrane</keyword>
<feature type="domain" description="HAMP" evidence="7">
    <location>
        <begin position="278"/>
        <end position="324"/>
    </location>
</feature>
<keyword evidence="4" id="KW-0175">Coiled coil</keyword>
<evidence type="ECO:0000256" key="3">
    <source>
        <dbReference type="PROSITE-ProRule" id="PRU00284"/>
    </source>
</evidence>
<organism evidence="8 9">
    <name type="scientific">Sphingomonas mollis</name>
    <dbReference type="NCBI Taxonomy" id="2795726"/>
    <lineage>
        <taxon>Bacteria</taxon>
        <taxon>Pseudomonadati</taxon>
        <taxon>Pseudomonadota</taxon>
        <taxon>Alphaproteobacteria</taxon>
        <taxon>Sphingomonadales</taxon>
        <taxon>Sphingomonadaceae</taxon>
        <taxon>Sphingomonas</taxon>
    </lineage>
</organism>
<proteinExistence type="inferred from homology"/>
<dbReference type="InterPro" id="IPR003660">
    <property type="entry name" value="HAMP_dom"/>
</dbReference>
<dbReference type="EMBL" id="JAELXS010000005">
    <property type="protein sequence ID" value="MBJ6122132.1"/>
    <property type="molecule type" value="Genomic_DNA"/>
</dbReference>
<feature type="domain" description="Methyl-accepting transducer" evidence="6">
    <location>
        <begin position="329"/>
        <end position="558"/>
    </location>
</feature>
<dbReference type="PROSITE" id="PS50885">
    <property type="entry name" value="HAMP"/>
    <property type="match status" value="2"/>
</dbReference>
<comment type="similarity">
    <text evidence="2">Belongs to the methyl-accepting chemotaxis (MCP) protein family.</text>
</comment>
<feature type="transmembrane region" description="Helical" evidence="5">
    <location>
        <begin position="12"/>
        <end position="31"/>
    </location>
</feature>
<dbReference type="Proteomes" id="UP000640426">
    <property type="component" value="Unassembled WGS sequence"/>
</dbReference>
<dbReference type="InterPro" id="IPR004089">
    <property type="entry name" value="MCPsignal_dom"/>
</dbReference>
<evidence type="ECO:0000256" key="1">
    <source>
        <dbReference type="ARBA" id="ARBA00022500"/>
    </source>
</evidence>
<sequence length="619" mass="65391">MHLSNWSISAKLIAAFSINIAIAAITMIFLWNASTTVEEATRKSSRAQEIYSETIAYEMAAQRLSAQVRGYVITGDDYYAGIYKEADGQMAEALAKLGELLSDPADLAQVRATRDLMQAWQPLWGTRLMTLTRAGRIEQAMSIVRANNKVQLLTPVLIPLRALRARQVELVETYKAQQDVAVADSSRAMLIGGLLLMVSVIGLCVLLTRAIGRPITLLTEVMKLLAVGRYSIDVPGQDRGDEVGQMAKAVAVFRENGIAKETADAAKARADAEQKMVVDTVSGHLSDLSDGDLTVTIAQEFPPEYAGLKSNFNEALGKLRDLIGAVSESATTIRTGSGEIAQASEDLARRTESNAASLEETAASVTQMDGRLRASAGAAARTVERADQAIATVGGGRAVADEAVQAMGRVSESAKGIDSVIEGLDKIAFQTRVLAMNAAVEAGRAGDAGRGFAVVADLVSALAMRAEEEAKRARDQLTVTQTDIVTAVEAVTKVDGALANISGDVAQVHELLATMAADNQAQSAAITQISAAIGTMDQSTQQNAAMVEETSAAARNLASEVGNLADQAGRFKVAQGGRSAPAPRKPDYVTPGAYTSPIRPLPAAAIPAMVRADDDWKSF</sequence>
<feature type="transmembrane region" description="Helical" evidence="5">
    <location>
        <begin position="188"/>
        <end position="208"/>
    </location>
</feature>
<dbReference type="Pfam" id="PF00015">
    <property type="entry name" value="MCPsignal"/>
    <property type="match status" value="1"/>
</dbReference>
<dbReference type="PANTHER" id="PTHR43531:SF11">
    <property type="entry name" value="METHYL-ACCEPTING CHEMOTAXIS PROTEIN 3"/>
    <property type="match status" value="1"/>
</dbReference>
<evidence type="ECO:0000256" key="5">
    <source>
        <dbReference type="SAM" id="Phobius"/>
    </source>
</evidence>
<dbReference type="RefSeq" id="WP_199037935.1">
    <property type="nucleotide sequence ID" value="NZ_JAELXS010000005.1"/>
</dbReference>
<gene>
    <name evidence="8" type="ORF">JAO74_10040</name>
</gene>
<dbReference type="PANTHER" id="PTHR43531">
    <property type="entry name" value="PROTEIN ICFG"/>
    <property type="match status" value="1"/>
</dbReference>
<dbReference type="Gene3D" id="1.10.287.950">
    <property type="entry name" value="Methyl-accepting chemotaxis protein"/>
    <property type="match status" value="1"/>
</dbReference>
<dbReference type="Pfam" id="PF00672">
    <property type="entry name" value="HAMP"/>
    <property type="match status" value="1"/>
</dbReference>
<keyword evidence="1" id="KW-0145">Chemotaxis</keyword>
<keyword evidence="9" id="KW-1185">Reference proteome</keyword>
<evidence type="ECO:0000259" key="7">
    <source>
        <dbReference type="PROSITE" id="PS50885"/>
    </source>
</evidence>
<name>A0ABS0XQ35_9SPHN</name>
<evidence type="ECO:0000256" key="2">
    <source>
        <dbReference type="ARBA" id="ARBA00029447"/>
    </source>
</evidence>
<evidence type="ECO:0000313" key="8">
    <source>
        <dbReference type="EMBL" id="MBJ6122132.1"/>
    </source>
</evidence>
<dbReference type="SUPFAM" id="SSF58104">
    <property type="entry name" value="Methyl-accepting chemotaxis protein (MCP) signaling domain"/>
    <property type="match status" value="1"/>
</dbReference>
<accession>A0ABS0XQ35</accession>
<dbReference type="InterPro" id="IPR051310">
    <property type="entry name" value="MCP_chemotaxis"/>
</dbReference>
<dbReference type="SMART" id="SM00283">
    <property type="entry name" value="MA"/>
    <property type="match status" value="1"/>
</dbReference>
<evidence type="ECO:0000256" key="4">
    <source>
        <dbReference type="SAM" id="Coils"/>
    </source>
</evidence>
<evidence type="ECO:0000259" key="6">
    <source>
        <dbReference type="PROSITE" id="PS50111"/>
    </source>
</evidence>
<evidence type="ECO:0000313" key="9">
    <source>
        <dbReference type="Proteomes" id="UP000640426"/>
    </source>
</evidence>
<dbReference type="Gene3D" id="6.10.340.10">
    <property type="match status" value="1"/>
</dbReference>
<feature type="domain" description="HAMP" evidence="7">
    <location>
        <begin position="209"/>
        <end position="262"/>
    </location>
</feature>
<dbReference type="CDD" id="cd06225">
    <property type="entry name" value="HAMP"/>
    <property type="match status" value="1"/>
</dbReference>
<feature type="coiled-coil region" evidence="4">
    <location>
        <begin position="456"/>
        <end position="483"/>
    </location>
</feature>
<dbReference type="SUPFAM" id="SSF158472">
    <property type="entry name" value="HAMP domain-like"/>
    <property type="match status" value="1"/>
</dbReference>
<dbReference type="SMART" id="SM00304">
    <property type="entry name" value="HAMP"/>
    <property type="match status" value="2"/>
</dbReference>
<comment type="caution">
    <text evidence="8">The sequence shown here is derived from an EMBL/GenBank/DDBJ whole genome shotgun (WGS) entry which is preliminary data.</text>
</comment>
<dbReference type="PROSITE" id="PS50111">
    <property type="entry name" value="CHEMOTAXIS_TRANSDUC_2"/>
    <property type="match status" value="1"/>
</dbReference>
<keyword evidence="3" id="KW-0807">Transducer</keyword>
<dbReference type="InterPro" id="IPR007891">
    <property type="entry name" value="CHASE3"/>
</dbReference>
<keyword evidence="5" id="KW-0472">Membrane</keyword>